<reference evidence="2" key="1">
    <citation type="submission" date="2016-09" db="EMBL/GenBank/DDBJ databases">
        <authorList>
            <person name="Varghese N."/>
            <person name="Submissions S."/>
        </authorList>
    </citation>
    <scope>NUCLEOTIDE SEQUENCE [LARGE SCALE GENOMIC DNA]</scope>
    <source>
        <strain evidence="2">ANC 4466</strain>
    </source>
</reference>
<sequence>MKIYLSALSLVLLGMSVTGCTSKSEREFVKGCKMGGADSSTCECVYEKIEDKYGSDRLEEKFYIISQTAEFQNEIVRYGMQCMKE</sequence>
<name>A0A240EAM2_9GAMM</name>
<dbReference type="OrthoDB" id="6636552at2"/>
<keyword evidence="2" id="KW-1185">Reference proteome</keyword>
<organism evidence="1 2">
    <name type="scientific">Acinetobacter puyangensis</name>
    <dbReference type="NCBI Taxonomy" id="1096779"/>
    <lineage>
        <taxon>Bacteria</taxon>
        <taxon>Pseudomonadati</taxon>
        <taxon>Pseudomonadota</taxon>
        <taxon>Gammaproteobacteria</taxon>
        <taxon>Moraxellales</taxon>
        <taxon>Moraxellaceae</taxon>
        <taxon>Acinetobacter</taxon>
    </lineage>
</organism>
<evidence type="ECO:0000313" key="1">
    <source>
        <dbReference type="EMBL" id="SNX45778.1"/>
    </source>
</evidence>
<gene>
    <name evidence="1" type="ORF">SAMN05421731_10612</name>
</gene>
<dbReference type="PROSITE" id="PS51257">
    <property type="entry name" value="PROKAR_LIPOPROTEIN"/>
    <property type="match status" value="1"/>
</dbReference>
<dbReference type="RefSeq" id="WP_097079544.1">
    <property type="nucleotide sequence ID" value="NZ_BAABHT010000003.1"/>
</dbReference>
<dbReference type="EMBL" id="OANT01000006">
    <property type="protein sequence ID" value="SNX45778.1"/>
    <property type="molecule type" value="Genomic_DNA"/>
</dbReference>
<dbReference type="AlphaFoldDB" id="A0A240EAM2"/>
<proteinExistence type="predicted"/>
<evidence type="ECO:0008006" key="3">
    <source>
        <dbReference type="Google" id="ProtNLM"/>
    </source>
</evidence>
<accession>A0A240EAM2</accession>
<evidence type="ECO:0000313" key="2">
    <source>
        <dbReference type="Proteomes" id="UP000219042"/>
    </source>
</evidence>
<protein>
    <recommendedName>
        <fullName evidence="3">Lipoprotein</fullName>
    </recommendedName>
</protein>
<dbReference type="Proteomes" id="UP000219042">
    <property type="component" value="Unassembled WGS sequence"/>
</dbReference>